<organism evidence="3 4">
    <name type="scientific">Dissulfuribacter thermophilus</name>
    <dbReference type="NCBI Taxonomy" id="1156395"/>
    <lineage>
        <taxon>Bacteria</taxon>
        <taxon>Pseudomonadati</taxon>
        <taxon>Thermodesulfobacteriota</taxon>
        <taxon>Dissulfuribacteria</taxon>
        <taxon>Dissulfuribacterales</taxon>
        <taxon>Dissulfuribacteraceae</taxon>
        <taxon>Dissulfuribacter</taxon>
    </lineage>
</organism>
<comment type="caution">
    <text evidence="3">The sequence shown here is derived from an EMBL/GenBank/DDBJ whole genome shotgun (WGS) entry which is preliminary data.</text>
</comment>
<gene>
    <name evidence="3" type="ORF">DBT_1448</name>
</gene>
<dbReference type="SUPFAM" id="SSF52129">
    <property type="entry name" value="Caspase-like"/>
    <property type="match status" value="1"/>
</dbReference>
<dbReference type="PROSITE" id="PS00018">
    <property type="entry name" value="EF_HAND_1"/>
    <property type="match status" value="1"/>
</dbReference>
<feature type="region of interest" description="Disordered" evidence="1">
    <location>
        <begin position="431"/>
        <end position="459"/>
    </location>
</feature>
<proteinExistence type="predicted"/>
<sequence>MADDSAAYTRGIKVQARAPDGSTRYISLYSGYYALVIGVSDYSRGWPRLPNPVRDARHVAKVLENLGFEVKLVINPDSRELRQALSSLVSGVGKEPDRAIFVYFAGHGHTLQMADGKKLGYIVPTDAPDPAKDLSGFMARAISMREIEDLSCLIRSRHVLMAFDSCFSGSVFRASPGLPSPYIREQVAKPIRAFITAGNENEQVPDESVFKTVLVQGIADRYADRNHDGYVTGEELGLYIKEEVVNYTEGAQHPQYGRIRNPELDKGDFVFVAGGSIVHEDVATSSPAQSAGTLRFTSVPSGAMVYVDGERRGVTPLTVSGLKPGVVSVRVEKEGYIATEKQVRVKPGRRTVLKVYLDREKRTGWLTVKADPADARIRILNIVPRYRPGIELEPGRYHLEVTKPGYKKNEEWVELGPGDDLNIDVRLEPEHSRPSVGSTYGSTYTGSAGRLPSSPSAGDTWTEPTTDMINNSHGNSYVNDVYNRYYNSIITQRYVEKNKEIAKELNILKTKLSIIDKIPVELSDGSKVYSAKFPDLGVVVIYGFKDDKIHRGLFVEDDNLTDGGFHPHTKSVLIINKENQEKNDLYSSLFLYDSFSNGVDSKSDVVKYKTKECILENKEGDGCAVYSVKKYQVLTNLKKSKKWINNVLIKSLKKLNLESDTAIWEISIRSSNFKDLLKELEKKYFD</sequence>
<dbReference type="PANTHER" id="PTHR36194">
    <property type="entry name" value="S-LAYER-LIKE PROTEIN"/>
    <property type="match status" value="1"/>
</dbReference>
<dbReference type="InterPro" id="IPR013229">
    <property type="entry name" value="PEGA"/>
</dbReference>
<accession>A0A1B9F684</accession>
<evidence type="ECO:0000313" key="4">
    <source>
        <dbReference type="Proteomes" id="UP000093080"/>
    </source>
</evidence>
<dbReference type="InterPro" id="IPR018247">
    <property type="entry name" value="EF_Hand_1_Ca_BS"/>
</dbReference>
<feature type="domain" description="Caspase family p20" evidence="2">
    <location>
        <begin position="34"/>
        <end position="108"/>
    </location>
</feature>
<dbReference type="Pfam" id="PF08308">
    <property type="entry name" value="PEGA"/>
    <property type="match status" value="2"/>
</dbReference>
<dbReference type="InterPro" id="IPR029030">
    <property type="entry name" value="Caspase-like_dom_sf"/>
</dbReference>
<dbReference type="PANTHER" id="PTHR36194:SF1">
    <property type="entry name" value="S-LAYER-LIKE PROTEIN"/>
    <property type="match status" value="1"/>
</dbReference>
<dbReference type="EMBL" id="MAGO01000006">
    <property type="protein sequence ID" value="OCC15325.1"/>
    <property type="molecule type" value="Genomic_DNA"/>
</dbReference>
<dbReference type="STRING" id="1156395.DBT_1448"/>
<dbReference type="Proteomes" id="UP000093080">
    <property type="component" value="Unassembled WGS sequence"/>
</dbReference>
<evidence type="ECO:0000256" key="1">
    <source>
        <dbReference type="SAM" id="MobiDB-lite"/>
    </source>
</evidence>
<dbReference type="Gene3D" id="3.40.50.1460">
    <property type="match status" value="1"/>
</dbReference>
<reference evidence="3 4" key="1">
    <citation type="submission" date="2016-06" db="EMBL/GenBank/DDBJ databases">
        <title>Respiratory ammonification of nitrate coupled to the oxidation of elemental sulfur in deep-sea autotrophic thermophilic bacteria.</title>
        <authorList>
            <person name="Slobodkina G.B."/>
            <person name="Mardanov A.V."/>
            <person name="Ravin N.V."/>
            <person name="Frolova A.A."/>
            <person name="Viryasiv M.B."/>
            <person name="Chernyh N.A."/>
            <person name="Bonch-Osmolovskaya E.A."/>
            <person name="Slobodkin A.I."/>
        </authorList>
    </citation>
    <scope>NUCLEOTIDE SEQUENCE [LARGE SCALE GENOMIC DNA]</scope>
    <source>
        <strain evidence="3 4">S69</strain>
    </source>
</reference>
<dbReference type="AlphaFoldDB" id="A0A1B9F684"/>
<keyword evidence="4" id="KW-1185">Reference proteome</keyword>
<dbReference type="GO" id="GO:0006508">
    <property type="term" value="P:proteolysis"/>
    <property type="evidence" value="ECO:0007669"/>
    <property type="project" value="InterPro"/>
</dbReference>
<dbReference type="InterPro" id="IPR001309">
    <property type="entry name" value="Pept_C14_p20"/>
</dbReference>
<dbReference type="PROSITE" id="PS50208">
    <property type="entry name" value="CASPASE_P20"/>
    <property type="match status" value="1"/>
</dbReference>
<protein>
    <submittedName>
        <fullName evidence="3">Polysaccharide deacetylase, caspase activity</fullName>
    </submittedName>
</protein>
<dbReference type="InterPro" id="IPR011600">
    <property type="entry name" value="Pept_C14_caspase"/>
</dbReference>
<name>A0A1B9F684_9BACT</name>
<dbReference type="Pfam" id="PF00656">
    <property type="entry name" value="Peptidase_C14"/>
    <property type="match status" value="1"/>
</dbReference>
<dbReference type="GO" id="GO:0004197">
    <property type="term" value="F:cysteine-type endopeptidase activity"/>
    <property type="evidence" value="ECO:0007669"/>
    <property type="project" value="InterPro"/>
</dbReference>
<feature type="compositionally biased region" description="Polar residues" evidence="1">
    <location>
        <begin position="435"/>
        <end position="446"/>
    </location>
</feature>
<evidence type="ECO:0000259" key="2">
    <source>
        <dbReference type="PROSITE" id="PS50208"/>
    </source>
</evidence>
<evidence type="ECO:0000313" key="3">
    <source>
        <dbReference type="EMBL" id="OCC15325.1"/>
    </source>
</evidence>